<organism evidence="1 2">
    <name type="scientific">Stutzerimonas stutzeri KOS6</name>
    <dbReference type="NCBI Taxonomy" id="1218352"/>
    <lineage>
        <taxon>Bacteria</taxon>
        <taxon>Pseudomonadati</taxon>
        <taxon>Pseudomonadota</taxon>
        <taxon>Gammaproteobacteria</taxon>
        <taxon>Pseudomonadales</taxon>
        <taxon>Pseudomonadaceae</taxon>
        <taxon>Stutzerimonas</taxon>
    </lineage>
</organism>
<dbReference type="AlphaFoldDB" id="A0A061JTH3"/>
<proteinExistence type="predicted"/>
<protein>
    <submittedName>
        <fullName evidence="1">Uncharacterized protein</fullName>
    </submittedName>
</protein>
<dbReference type="eggNOG" id="COG5340">
    <property type="taxonomic scope" value="Bacteria"/>
</dbReference>
<name>A0A061JTH3_STUST</name>
<dbReference type="OrthoDB" id="3181392at2"/>
<sequence>MSRPHSEPPVSHLVTQRVKFLRKGRPFSIRCLAELGSSSAISKAVAQLVRRGELERVYRGIYMRPKYSQYTGRVRRSGPWDLVHLIARQNRWALQIHGADAVRRFGLSTQMPVIPIYYTSGSSRSLFVGKAEIRLVHAAPMLMQHAGTRVGVAISALFYLGKGGTTPEHVAVIKKALSPEDLSKLVACRMPKWMRAALETT</sequence>
<dbReference type="HOGENOM" id="CLU_067316_1_1_6"/>
<evidence type="ECO:0000313" key="2">
    <source>
        <dbReference type="Proteomes" id="UP000026923"/>
    </source>
</evidence>
<gene>
    <name evidence="1" type="ORF">B597_008310</name>
</gene>
<dbReference type="EMBL" id="AMCZ02000008">
    <property type="protein sequence ID" value="EWC41655.1"/>
    <property type="molecule type" value="Genomic_DNA"/>
</dbReference>
<accession>A0A061JTH3</accession>
<dbReference type="InterPro" id="IPR045738">
    <property type="entry name" value="DUF6088"/>
</dbReference>
<dbReference type="Pfam" id="PF19570">
    <property type="entry name" value="DUF6088"/>
    <property type="match status" value="1"/>
</dbReference>
<reference evidence="1 2" key="1">
    <citation type="journal article" date="2013" name="Genome Announc.">
        <title>Draft Genome of the Nitrogen-Fixing Bacterium Pseudomonas stutzeri Strain KOS6 Isolated from Industrial Hydrocarbon Sludge.</title>
        <authorList>
            <person name="Grigoryeva T.V."/>
            <person name="Laikov A.V."/>
            <person name="Naumova R.P."/>
            <person name="Manolov A.I."/>
            <person name="Larin A.K."/>
            <person name="Karpova I.Y."/>
            <person name="Semashko T.A."/>
            <person name="Alexeev D.G."/>
            <person name="Kostryukova E.S."/>
            <person name="Muller R."/>
            <person name="Govorun V.M."/>
        </authorList>
    </citation>
    <scope>NUCLEOTIDE SEQUENCE [LARGE SCALE GENOMIC DNA]</scope>
    <source>
        <strain evidence="1 2">KOS6</strain>
    </source>
</reference>
<dbReference type="Proteomes" id="UP000026923">
    <property type="component" value="Unassembled WGS sequence"/>
</dbReference>
<dbReference type="RefSeq" id="WP_003292750.1">
    <property type="nucleotide sequence ID" value="NZ_KK020676.1"/>
</dbReference>
<comment type="caution">
    <text evidence="1">The sequence shown here is derived from an EMBL/GenBank/DDBJ whole genome shotgun (WGS) entry which is preliminary data.</text>
</comment>
<evidence type="ECO:0000313" key="1">
    <source>
        <dbReference type="EMBL" id="EWC41655.1"/>
    </source>
</evidence>